<dbReference type="AlphaFoldDB" id="A0A6N9TMZ5"/>
<dbReference type="PANTHER" id="PTHR30606:SF10">
    <property type="entry name" value="PHOSPHATIDYLINOSITOL MANNOSIDE ACYLTRANSFERASE"/>
    <property type="match status" value="1"/>
</dbReference>
<protein>
    <submittedName>
        <fullName evidence="7">Lysophospholipid acyltransferase family protein</fullName>
    </submittedName>
</protein>
<name>A0A6N9TMZ5_DISTH</name>
<dbReference type="RefSeq" id="WP_163298797.1">
    <property type="nucleotide sequence ID" value="NZ_JAAGRR010000074.1"/>
</dbReference>
<evidence type="ECO:0000256" key="6">
    <source>
        <dbReference type="ARBA" id="ARBA00023315"/>
    </source>
</evidence>
<reference evidence="7 8" key="1">
    <citation type="submission" date="2020-02" db="EMBL/GenBank/DDBJ databases">
        <title>Comparative genomics of sulfur disproportionating microorganisms.</title>
        <authorList>
            <person name="Ward L.M."/>
            <person name="Bertran E."/>
            <person name="Johnston D.T."/>
        </authorList>
    </citation>
    <scope>NUCLEOTIDE SEQUENCE [LARGE SCALE GENOMIC DNA]</scope>
    <source>
        <strain evidence="7 8">DSM 100025</strain>
    </source>
</reference>
<dbReference type="PANTHER" id="PTHR30606">
    <property type="entry name" value="LIPID A BIOSYNTHESIS LAUROYL ACYLTRANSFERASE"/>
    <property type="match status" value="1"/>
</dbReference>
<evidence type="ECO:0000313" key="8">
    <source>
        <dbReference type="Proteomes" id="UP000469346"/>
    </source>
</evidence>
<dbReference type="PIRSF" id="PIRSF026649">
    <property type="entry name" value="MsbB"/>
    <property type="match status" value="1"/>
</dbReference>
<sequence>MKERTRQTVDGKVFTLEARKRPLRVRLRKAWHAAALRGFARCVWLLSRFVPYRLGVRAGGALGNLLYPFLRRERERALAHLAQAFPERDEAWHAATARACFAHIGRAIFELALARPDRLGEVTRFVGADNLRKAMDMGRGVVFVTGHVGNWELMGAAIAQAYPVSVVAAPVKPEPVNDLVVALRRRLGVRTILRDRPGAARELIRVFRQGRALGILIDQDTKVEGAYVDFFGRPAWTPTAAAAMALKFGAPVVFGWTHRDPDGRHTITIEGPLELVQTGDLETDIVANTALFTRLIEAAIRRRPEQWVWMHRRWRRRPPRTLRRFAEPAPPPGRAAAP</sequence>
<gene>
    <name evidence="7" type="ORF">G3N55_07380</name>
</gene>
<evidence type="ECO:0000256" key="1">
    <source>
        <dbReference type="ARBA" id="ARBA00004533"/>
    </source>
</evidence>
<keyword evidence="6 7" id="KW-0012">Acyltransferase</keyword>
<keyword evidence="4 7" id="KW-0808">Transferase</keyword>
<evidence type="ECO:0000256" key="4">
    <source>
        <dbReference type="ARBA" id="ARBA00022679"/>
    </source>
</evidence>
<accession>A0A6N9TMZ5</accession>
<dbReference type="Proteomes" id="UP000469346">
    <property type="component" value="Unassembled WGS sequence"/>
</dbReference>
<organism evidence="7 8">
    <name type="scientific">Dissulfurirhabdus thermomarina</name>
    <dbReference type="NCBI Taxonomy" id="1765737"/>
    <lineage>
        <taxon>Bacteria</taxon>
        <taxon>Deltaproteobacteria</taxon>
        <taxon>Dissulfurirhabdaceae</taxon>
        <taxon>Dissulfurirhabdus</taxon>
    </lineage>
</organism>
<dbReference type="GO" id="GO:0009247">
    <property type="term" value="P:glycolipid biosynthetic process"/>
    <property type="evidence" value="ECO:0007669"/>
    <property type="project" value="UniProtKB-ARBA"/>
</dbReference>
<evidence type="ECO:0000256" key="5">
    <source>
        <dbReference type="ARBA" id="ARBA00023136"/>
    </source>
</evidence>
<evidence type="ECO:0000256" key="2">
    <source>
        <dbReference type="ARBA" id="ARBA00022475"/>
    </source>
</evidence>
<evidence type="ECO:0000313" key="7">
    <source>
        <dbReference type="EMBL" id="NDY42661.1"/>
    </source>
</evidence>
<dbReference type="GO" id="GO:0016746">
    <property type="term" value="F:acyltransferase activity"/>
    <property type="evidence" value="ECO:0007669"/>
    <property type="project" value="UniProtKB-KW"/>
</dbReference>
<keyword evidence="2" id="KW-1003">Cell membrane</keyword>
<evidence type="ECO:0000256" key="3">
    <source>
        <dbReference type="ARBA" id="ARBA00022519"/>
    </source>
</evidence>
<dbReference type="GO" id="GO:0005886">
    <property type="term" value="C:plasma membrane"/>
    <property type="evidence" value="ECO:0007669"/>
    <property type="project" value="UniProtKB-SubCell"/>
</dbReference>
<keyword evidence="5" id="KW-0472">Membrane</keyword>
<dbReference type="Pfam" id="PF03279">
    <property type="entry name" value="Lip_A_acyltrans"/>
    <property type="match status" value="1"/>
</dbReference>
<dbReference type="InterPro" id="IPR004960">
    <property type="entry name" value="LipA_acyltrans"/>
</dbReference>
<keyword evidence="8" id="KW-1185">Reference proteome</keyword>
<dbReference type="CDD" id="cd07984">
    <property type="entry name" value="LPLAT_LABLAT-like"/>
    <property type="match status" value="1"/>
</dbReference>
<comment type="caution">
    <text evidence="7">The sequence shown here is derived from an EMBL/GenBank/DDBJ whole genome shotgun (WGS) entry which is preliminary data.</text>
</comment>
<proteinExistence type="predicted"/>
<comment type="subcellular location">
    <subcellularLocation>
        <location evidence="1">Cell inner membrane</location>
    </subcellularLocation>
</comment>
<dbReference type="EMBL" id="JAAGRR010000074">
    <property type="protein sequence ID" value="NDY42661.1"/>
    <property type="molecule type" value="Genomic_DNA"/>
</dbReference>
<keyword evidence="3" id="KW-0997">Cell inner membrane</keyword>